<feature type="domain" description="USP" evidence="8">
    <location>
        <begin position="581"/>
        <end position="968"/>
    </location>
</feature>
<feature type="compositionally biased region" description="Polar residues" evidence="7">
    <location>
        <begin position="186"/>
        <end position="198"/>
    </location>
</feature>
<comment type="catalytic activity">
    <reaction evidence="1">
        <text>Thiol-dependent hydrolysis of ester, thioester, amide, peptide and isopeptide bonds formed by the C-terminal Gly of ubiquitin (a 76-residue protein attached to proteins as an intracellular targeting signal).</text>
        <dbReference type="EC" id="3.4.19.12"/>
    </reaction>
</comment>
<evidence type="ECO:0000256" key="2">
    <source>
        <dbReference type="ARBA" id="ARBA00012759"/>
    </source>
</evidence>
<dbReference type="OrthoDB" id="6079689at2759"/>
<proteinExistence type="predicted"/>
<dbReference type="EMBL" id="BQFW01000004">
    <property type="protein sequence ID" value="GJJ70287.1"/>
    <property type="molecule type" value="Genomic_DNA"/>
</dbReference>
<dbReference type="GO" id="GO:0004843">
    <property type="term" value="F:cysteine-type deubiquitinase activity"/>
    <property type="evidence" value="ECO:0007669"/>
    <property type="project" value="UniProtKB-EC"/>
</dbReference>
<dbReference type="InterPro" id="IPR018200">
    <property type="entry name" value="USP_CS"/>
</dbReference>
<dbReference type="InterPro" id="IPR001394">
    <property type="entry name" value="Peptidase_C19_UCH"/>
</dbReference>
<evidence type="ECO:0000256" key="6">
    <source>
        <dbReference type="ARBA" id="ARBA00022807"/>
    </source>
</evidence>
<dbReference type="CDD" id="cd02257">
    <property type="entry name" value="Peptidase_C19"/>
    <property type="match status" value="1"/>
</dbReference>
<dbReference type="SUPFAM" id="SSF54001">
    <property type="entry name" value="Cysteine proteinases"/>
    <property type="match status" value="1"/>
</dbReference>
<organism evidence="9 10">
    <name type="scientific">Entomortierella parvispora</name>
    <dbReference type="NCBI Taxonomy" id="205924"/>
    <lineage>
        <taxon>Eukaryota</taxon>
        <taxon>Fungi</taxon>
        <taxon>Fungi incertae sedis</taxon>
        <taxon>Mucoromycota</taxon>
        <taxon>Mortierellomycotina</taxon>
        <taxon>Mortierellomycetes</taxon>
        <taxon>Mortierellales</taxon>
        <taxon>Mortierellaceae</taxon>
        <taxon>Entomortierella</taxon>
    </lineage>
</organism>
<evidence type="ECO:0000256" key="7">
    <source>
        <dbReference type="SAM" id="MobiDB-lite"/>
    </source>
</evidence>
<dbReference type="EC" id="3.4.19.12" evidence="2"/>
<gene>
    <name evidence="9" type="ORF">EMPS_02636</name>
</gene>
<dbReference type="InterPro" id="IPR050164">
    <property type="entry name" value="Peptidase_C19"/>
</dbReference>
<evidence type="ECO:0000313" key="10">
    <source>
        <dbReference type="Proteomes" id="UP000827284"/>
    </source>
</evidence>
<dbReference type="GO" id="GO:0005829">
    <property type="term" value="C:cytosol"/>
    <property type="evidence" value="ECO:0007669"/>
    <property type="project" value="TreeGrafter"/>
</dbReference>
<keyword evidence="6" id="KW-0788">Thiol protease</keyword>
<evidence type="ECO:0000259" key="8">
    <source>
        <dbReference type="PROSITE" id="PS50235"/>
    </source>
</evidence>
<dbReference type="Gene3D" id="3.90.70.10">
    <property type="entry name" value="Cysteine proteinases"/>
    <property type="match status" value="1"/>
</dbReference>
<feature type="region of interest" description="Disordered" evidence="7">
    <location>
        <begin position="158"/>
        <end position="262"/>
    </location>
</feature>
<keyword evidence="10" id="KW-1185">Reference proteome</keyword>
<dbReference type="PROSITE" id="PS00973">
    <property type="entry name" value="USP_2"/>
    <property type="match status" value="1"/>
</dbReference>
<protein>
    <recommendedName>
        <fullName evidence="2">ubiquitinyl hydrolase 1</fullName>
        <ecNumber evidence="2">3.4.19.12</ecNumber>
    </recommendedName>
</protein>
<dbReference type="Proteomes" id="UP000827284">
    <property type="component" value="Unassembled WGS sequence"/>
</dbReference>
<dbReference type="Pfam" id="PF00443">
    <property type="entry name" value="UCH"/>
    <property type="match status" value="1"/>
</dbReference>
<dbReference type="PANTHER" id="PTHR24006">
    <property type="entry name" value="UBIQUITIN CARBOXYL-TERMINAL HYDROLASE"/>
    <property type="match status" value="1"/>
</dbReference>
<dbReference type="GO" id="GO:0005634">
    <property type="term" value="C:nucleus"/>
    <property type="evidence" value="ECO:0007669"/>
    <property type="project" value="TreeGrafter"/>
</dbReference>
<evidence type="ECO:0000256" key="5">
    <source>
        <dbReference type="ARBA" id="ARBA00022801"/>
    </source>
</evidence>
<evidence type="ECO:0000256" key="4">
    <source>
        <dbReference type="ARBA" id="ARBA00022786"/>
    </source>
</evidence>
<feature type="region of interest" description="Disordered" evidence="7">
    <location>
        <begin position="363"/>
        <end position="573"/>
    </location>
</feature>
<sequence length="970" mass="107584">MVETTKIAHRMKRSDGTLALSSPTATAKLPSDSKKRKGSTIKSSGFSGYGIDSDPGEEQDENQPVPENSTAESRLKKGGSKGKSVGEAPPTKKQKTPVVADVHQMAFRNYFTKERTTTTPLSPMPLSQLPLRSIATDDTNRSLTDNLVSSAVDLEAVHDTGATKPRHPISPKEPTQTKERSLKAVNGNNKSVPSTTESSLEKKGSPAKNTIKGKGSKSAATRTPLDGEPSENAPTSTKPTPKRSKSEDDDLDSNELKVEKTVPVRSVRDFFAVKQVVKKDSKVNENNPHAAVGKDLLVAESVDTPALSDDDPMTHATKGANSVPEKENEAAIQMNDIVRPSTLVEKDSVAHVSLPEVMVESTLMDNDGDDAPMIQEPEPEPEPEVAPRRPRRRLFRVSDIAAQMKNDTDEEPTPPKKAAKAVPVVEISSSESDANSPDRDLEPEPEPESADQIAQVKLMRGFFTTKPPTSDTVKPATDSSVKPDRKVPLPKPKKPVPTKSKPRKKRSAFSDSEGSGSEYDSRNSDDDSDREPKEEEKPDPNQKAITSMFTKSLARPTSIYPREPEKKKPKMTARSRSLLSGGLSNYSNTCYLNSVLQTFRNIPGCTETLFTIRDKMEAVEASSGSLDKISEYQRMLFENILQVLRTLDQKEKGEGDDGERTAYPKDVIACLRQGDSLFNTSDQQDAAEFLFYVISLFDDVIKAVQTPQDNAQADTEKRESPEWHPINDLFQVGTQTVAHCQQCLFISTHSDRGIDLTVQIDNDNPTMIRDLEWGISETMKTEHMKDDNQRFCDKCSQKADAHVHHYFTSLPRIMILRLQRYNFMEGAVKLQNEVSCTEEINFSKWMSKSYKGADPRYELCAILIHRGRVITSGHYYVYIKKTTEIETTTTDSDGETISEKKTYQWLKYNDSSVLPVTEEGMAKIFSGKVSGLGAYEGLEETNTSSLFQRLDVGEDDMATPYVYIYQRIDG</sequence>
<feature type="region of interest" description="Disordered" evidence="7">
    <location>
        <begin position="1"/>
        <end position="101"/>
    </location>
</feature>
<evidence type="ECO:0000313" key="9">
    <source>
        <dbReference type="EMBL" id="GJJ70287.1"/>
    </source>
</evidence>
<keyword evidence="3" id="KW-0645">Protease</keyword>
<dbReference type="InterPro" id="IPR028889">
    <property type="entry name" value="USP"/>
</dbReference>
<evidence type="ECO:0000256" key="3">
    <source>
        <dbReference type="ARBA" id="ARBA00022670"/>
    </source>
</evidence>
<reference evidence="9" key="1">
    <citation type="submission" date="2021-11" db="EMBL/GenBank/DDBJ databases">
        <authorList>
            <person name="Herlambang A."/>
            <person name="Guo Y."/>
            <person name="Takashima Y."/>
            <person name="Nishizawa T."/>
        </authorList>
    </citation>
    <scope>NUCLEOTIDE SEQUENCE</scope>
    <source>
        <strain evidence="9">E1425</strain>
    </source>
</reference>
<feature type="compositionally biased region" description="Basic residues" evidence="7">
    <location>
        <begin position="491"/>
        <end position="507"/>
    </location>
</feature>
<dbReference type="GO" id="GO:0006508">
    <property type="term" value="P:proteolysis"/>
    <property type="evidence" value="ECO:0007669"/>
    <property type="project" value="UniProtKB-KW"/>
</dbReference>
<name>A0A9P3H594_9FUNG</name>
<accession>A0A9P3H594</accession>
<dbReference type="PROSITE" id="PS50235">
    <property type="entry name" value="USP_3"/>
    <property type="match status" value="1"/>
</dbReference>
<feature type="region of interest" description="Disordered" evidence="7">
    <location>
        <begin position="305"/>
        <end position="327"/>
    </location>
</feature>
<dbReference type="InterPro" id="IPR038765">
    <property type="entry name" value="Papain-like_cys_pep_sf"/>
</dbReference>
<evidence type="ECO:0000256" key="1">
    <source>
        <dbReference type="ARBA" id="ARBA00000707"/>
    </source>
</evidence>
<feature type="compositionally biased region" description="Polar residues" evidence="7">
    <location>
        <begin position="466"/>
        <end position="480"/>
    </location>
</feature>
<reference evidence="9" key="2">
    <citation type="journal article" date="2022" name="Microbiol. Resour. Announc.">
        <title>Whole-Genome Sequence of Entomortierella parvispora E1425, a Mucoromycotan Fungus Associated with Burkholderiaceae-Related Endosymbiotic Bacteria.</title>
        <authorList>
            <person name="Herlambang A."/>
            <person name="Guo Y."/>
            <person name="Takashima Y."/>
            <person name="Narisawa K."/>
            <person name="Ohta H."/>
            <person name="Nishizawa T."/>
        </authorList>
    </citation>
    <scope>NUCLEOTIDE SEQUENCE</scope>
    <source>
        <strain evidence="9">E1425</strain>
    </source>
</reference>
<dbReference type="PANTHER" id="PTHR24006:SF687">
    <property type="entry name" value="UBIQUITIN CARBOXYL-TERMINAL HYDROLASE 10"/>
    <property type="match status" value="1"/>
</dbReference>
<dbReference type="GO" id="GO:0016579">
    <property type="term" value="P:protein deubiquitination"/>
    <property type="evidence" value="ECO:0007669"/>
    <property type="project" value="InterPro"/>
</dbReference>
<comment type="caution">
    <text evidence="9">The sequence shown here is derived from an EMBL/GenBank/DDBJ whole genome shotgun (WGS) entry which is preliminary data.</text>
</comment>
<keyword evidence="4" id="KW-0833">Ubl conjugation pathway</keyword>
<keyword evidence="5" id="KW-0378">Hydrolase</keyword>
<feature type="compositionally biased region" description="Basic and acidic residues" evidence="7">
    <location>
        <begin position="519"/>
        <end position="540"/>
    </location>
</feature>
<dbReference type="AlphaFoldDB" id="A0A9P3H594"/>